<evidence type="ECO:0000313" key="1">
    <source>
        <dbReference type="EMBL" id="ASN72338.1"/>
    </source>
</evidence>
<name>A0A2H4JH77_9CAUD</name>
<dbReference type="EMBL" id="MF417950">
    <property type="protein sequence ID" value="ASN72338.1"/>
    <property type="molecule type" value="Genomic_DNA"/>
</dbReference>
<sequence>MITVEDIQKYLEVSPTYAQKLIDDASGDEKKAYKTFIRKLNEKNSRPAVMEVM</sequence>
<accession>A0A2H4JH77</accession>
<reference evidence="1" key="1">
    <citation type="submission" date="2017-06" db="EMBL/GenBank/DDBJ databases">
        <title>Novel phages from South African skin metaviromes.</title>
        <authorList>
            <person name="van Zyl L.J."/>
            <person name="Abrahams Y."/>
            <person name="Stander E.A."/>
            <person name="Kirby B.M."/>
            <person name="Clavaud C."/>
            <person name="Farcet C."/>
            <person name="Breton L."/>
            <person name="Trindade M.I."/>
        </authorList>
    </citation>
    <scope>NUCLEOTIDE SEQUENCE</scope>
</reference>
<proteinExistence type="predicted"/>
<protein>
    <submittedName>
        <fullName evidence="1">Uncharacterized protein</fullName>
    </submittedName>
</protein>
<gene>
    <name evidence="1" type="ORF">7F12_14</name>
</gene>
<organism evidence="1">
    <name type="scientific">uncultured Caudovirales phage</name>
    <dbReference type="NCBI Taxonomy" id="2100421"/>
    <lineage>
        <taxon>Viruses</taxon>
        <taxon>Duplodnaviria</taxon>
        <taxon>Heunggongvirae</taxon>
        <taxon>Uroviricota</taxon>
        <taxon>Caudoviricetes</taxon>
        <taxon>Peduoviridae</taxon>
        <taxon>Maltschvirus</taxon>
        <taxon>Maltschvirus maltsch</taxon>
    </lineage>
</organism>